<evidence type="ECO:0000313" key="2">
    <source>
        <dbReference type="Proteomes" id="UP000284161"/>
    </source>
</evidence>
<dbReference type="RefSeq" id="WP_117917171.1">
    <property type="nucleotide sequence ID" value="NZ_QRUB01000002.1"/>
</dbReference>
<comment type="caution">
    <text evidence="1">The sequence shown here is derived from an EMBL/GenBank/DDBJ whole genome shotgun (WGS) entry which is preliminary data.</text>
</comment>
<protein>
    <submittedName>
        <fullName evidence="1">DUF3871 family protein</fullName>
    </submittedName>
</protein>
<reference evidence="1 2" key="1">
    <citation type="submission" date="2018-08" db="EMBL/GenBank/DDBJ databases">
        <title>A genome reference for cultivated species of the human gut microbiota.</title>
        <authorList>
            <person name="Zou Y."/>
            <person name="Xue W."/>
            <person name="Luo G."/>
        </authorList>
    </citation>
    <scope>NUCLEOTIDE SEQUENCE [LARGE SCALE GENOMIC DNA]</scope>
    <source>
        <strain evidence="1 2">AF25-6</strain>
    </source>
</reference>
<accession>A0A412E908</accession>
<dbReference type="Pfam" id="PF12987">
    <property type="entry name" value="DUF3871"/>
    <property type="match status" value="1"/>
</dbReference>
<dbReference type="Proteomes" id="UP000284161">
    <property type="component" value="Unassembled WGS sequence"/>
</dbReference>
<dbReference type="EMBL" id="QRUB01000002">
    <property type="protein sequence ID" value="RGR29289.1"/>
    <property type="molecule type" value="Genomic_DNA"/>
</dbReference>
<gene>
    <name evidence="1" type="ORF">DWY58_04505</name>
</gene>
<dbReference type="AlphaFoldDB" id="A0A412E908"/>
<evidence type="ECO:0000313" key="1">
    <source>
        <dbReference type="EMBL" id="RGR29289.1"/>
    </source>
</evidence>
<name>A0A412E908_BACSE</name>
<dbReference type="InterPro" id="IPR024353">
    <property type="entry name" value="DUF3871"/>
</dbReference>
<sequence length="343" mass="38916">MEAVTILPNTAQQEPRKTLGLNSYADDAEILLDEPKTVKKTNHFIEANTSEIDLKSLKSECIIPVFAKDNELTISHPAFIETTYDAATSFFNGERIETPAIRVSHVVKGRIPEAIHKPANQLLESDKTIYYERCAFAIDVPTIFETVGGNKLNLSIVGVRAYNRENLYSRKTLERFSVAIGFVNQVCCNMCVFTDGYRSQIEVSSTKDLYRALLELFNQYNPAKHLHLMQSLGNTVMTEHQFATLLGRMRLYQCLPQGYQKRLPRMLLTDTQINSVARAYISDENFGSFGSELDMWRFYNLLTGANKSSYIDSFLDRSLNATEIAVGISSALHGDERYKWFID</sequence>
<proteinExistence type="predicted"/>
<organism evidence="1 2">
    <name type="scientific">Bacteroides stercoris</name>
    <dbReference type="NCBI Taxonomy" id="46506"/>
    <lineage>
        <taxon>Bacteria</taxon>
        <taxon>Pseudomonadati</taxon>
        <taxon>Bacteroidota</taxon>
        <taxon>Bacteroidia</taxon>
        <taxon>Bacteroidales</taxon>
        <taxon>Bacteroidaceae</taxon>
        <taxon>Bacteroides</taxon>
    </lineage>
</organism>